<dbReference type="AlphaFoldDB" id="A0A7M7P5H2"/>
<dbReference type="PANTHER" id="PTHR16165:SF5">
    <property type="entry name" value="NXPE FAMILY MEMBER 3"/>
    <property type="match status" value="1"/>
</dbReference>
<evidence type="ECO:0000313" key="1">
    <source>
        <dbReference type="EnsemblMetazoa" id="XP_030845719"/>
    </source>
</evidence>
<dbReference type="PANTHER" id="PTHR16165">
    <property type="entry name" value="NXPE FAMILY MEMBER"/>
    <property type="match status" value="1"/>
</dbReference>
<proteinExistence type="predicted"/>
<dbReference type="EnsemblMetazoa" id="XM_030989859">
    <property type="protein sequence ID" value="XP_030845719"/>
    <property type="gene ID" value="LOC115925850"/>
</dbReference>
<organism evidence="1 2">
    <name type="scientific">Strongylocentrotus purpuratus</name>
    <name type="common">Purple sea urchin</name>
    <dbReference type="NCBI Taxonomy" id="7668"/>
    <lineage>
        <taxon>Eukaryota</taxon>
        <taxon>Metazoa</taxon>
        <taxon>Echinodermata</taxon>
        <taxon>Eleutherozoa</taxon>
        <taxon>Echinozoa</taxon>
        <taxon>Echinoidea</taxon>
        <taxon>Euechinoidea</taxon>
        <taxon>Echinacea</taxon>
        <taxon>Camarodonta</taxon>
        <taxon>Echinidea</taxon>
        <taxon>Strongylocentrotidae</taxon>
        <taxon>Strongylocentrotus</taxon>
    </lineage>
</organism>
<dbReference type="SUPFAM" id="SSF81296">
    <property type="entry name" value="E set domains"/>
    <property type="match status" value="1"/>
</dbReference>
<keyword evidence="2" id="KW-1185">Reference proteome</keyword>
<protein>
    <submittedName>
        <fullName evidence="1">Uncharacterized protein</fullName>
    </submittedName>
</protein>
<dbReference type="Gene3D" id="2.60.40.10">
    <property type="entry name" value="Immunoglobulins"/>
    <property type="match status" value="1"/>
</dbReference>
<dbReference type="GeneID" id="115925850"/>
<dbReference type="RefSeq" id="XP_030845719.1">
    <property type="nucleotide sequence ID" value="XM_030989859.1"/>
</dbReference>
<name>A0A7M7P5H2_STRPU</name>
<reference evidence="1" key="2">
    <citation type="submission" date="2021-01" db="UniProtKB">
        <authorList>
            <consortium name="EnsemblMetazoa"/>
        </authorList>
    </citation>
    <scope>IDENTIFICATION</scope>
</reference>
<evidence type="ECO:0000313" key="2">
    <source>
        <dbReference type="Proteomes" id="UP000007110"/>
    </source>
</evidence>
<dbReference type="InterPro" id="IPR013783">
    <property type="entry name" value="Ig-like_fold"/>
</dbReference>
<reference evidence="2" key="1">
    <citation type="submission" date="2015-02" db="EMBL/GenBank/DDBJ databases">
        <title>Genome sequencing for Strongylocentrotus purpuratus.</title>
        <authorList>
            <person name="Murali S."/>
            <person name="Liu Y."/>
            <person name="Vee V."/>
            <person name="English A."/>
            <person name="Wang M."/>
            <person name="Skinner E."/>
            <person name="Han Y."/>
            <person name="Muzny D.M."/>
            <person name="Worley K.C."/>
            <person name="Gibbs R.A."/>
        </authorList>
    </citation>
    <scope>NUCLEOTIDE SEQUENCE</scope>
</reference>
<dbReference type="Proteomes" id="UP000007110">
    <property type="component" value="Unassembled WGS sequence"/>
</dbReference>
<dbReference type="InterPro" id="IPR014756">
    <property type="entry name" value="Ig_E-set"/>
</dbReference>
<dbReference type="Pfam" id="PF06312">
    <property type="entry name" value="Neurexophilin"/>
    <property type="match status" value="1"/>
</dbReference>
<dbReference type="InParanoid" id="A0A7M7P5H2"/>
<dbReference type="KEGG" id="spu:115925850"/>
<dbReference type="OrthoDB" id="5950832at2759"/>
<accession>A0A7M7P5H2</accession>
<sequence>MGFYISLCVTIFLVLFYCIYISERRRSETFLLTTFKDGDWVFGSTSTRGHYASTVQQTTPHLNISRPETAGVTSDKSSTFYIIDASRKYQICDRLDVIIEARDSKNQLKVNGGDYIRVRIYNNDLKAGASADGEVAYLGDGKYKASFTLRWVGKTFVRAILVHPAEAVNVLRRARDTCPTRYGYNGRFTGTIGNKSVVEDTVCNIITPEPNPIEVVSE</sequence>
<dbReference type="InterPro" id="IPR026845">
    <property type="entry name" value="NXPH/NXPE"/>
</dbReference>